<keyword evidence="2" id="KW-1003">Cell membrane</keyword>
<protein>
    <recommendedName>
        <fullName evidence="10">Odorant receptor</fullName>
    </recommendedName>
</protein>
<gene>
    <name evidence="11" type="primary">OR42</name>
</gene>
<sequence length="387" mass="44274">MKILTEHFTILRYCGLWLPEGWTGSIKNIYHLFMLSMVFMYLSFSASCLMELILSLKNIEDAVNSGVMTFTFLLVCAKIINLIFKRRGIIKVCQYLEMDLCQPKNDKEEMIILESNLRARGILKIFGLIVLGAVGSITCGSIIENMSMRALAFNARLPYYNTGGFGFWITYFHQHIGHAYGGVIGCTADSLFYGTLIHICGQLKILKYRLSNYSDILKIAKKHNNLKINHDQDYEWKFIRDCVNHHLLIIKLSNVTNDIFSFVIFLQFSLTVMILTVTIQTMSKLSILSLKFLYTFLYFSCILGEIFFFCWYGNEVTLESLDIVKAISNGDWQSYTLNTQKCLVIFMARAFTPIVFTSGHVVTLTLVSFNSLLKMSYSAYNLLSQVA</sequence>
<keyword evidence="9 10" id="KW-0807">Transducer</keyword>
<dbReference type="GO" id="GO:0005549">
    <property type="term" value="F:odorant binding"/>
    <property type="evidence" value="ECO:0007669"/>
    <property type="project" value="InterPro"/>
</dbReference>
<proteinExistence type="evidence at transcript level"/>
<dbReference type="GO" id="GO:0007165">
    <property type="term" value="P:signal transduction"/>
    <property type="evidence" value="ECO:0007669"/>
    <property type="project" value="UniProtKB-KW"/>
</dbReference>
<keyword evidence="8 10" id="KW-0675">Receptor</keyword>
<evidence type="ECO:0000256" key="1">
    <source>
        <dbReference type="ARBA" id="ARBA00004651"/>
    </source>
</evidence>
<accession>A0A7G8Z961</accession>
<dbReference type="PANTHER" id="PTHR21137:SF35">
    <property type="entry name" value="ODORANT RECEPTOR 19A-RELATED"/>
    <property type="match status" value="1"/>
</dbReference>
<evidence type="ECO:0000256" key="7">
    <source>
        <dbReference type="ARBA" id="ARBA00023136"/>
    </source>
</evidence>
<comment type="caution">
    <text evidence="10">Lacks conserved residue(s) required for the propagation of feature annotation.</text>
</comment>
<evidence type="ECO:0000313" key="11">
    <source>
        <dbReference type="EMBL" id="QNL14986.1"/>
    </source>
</evidence>
<evidence type="ECO:0000256" key="8">
    <source>
        <dbReference type="ARBA" id="ARBA00023170"/>
    </source>
</evidence>
<feature type="transmembrane region" description="Helical" evidence="10">
    <location>
        <begin position="292"/>
        <end position="314"/>
    </location>
</feature>
<comment type="similarity">
    <text evidence="10">Belongs to the insect chemoreceptor superfamily. Heteromeric odorant receptor channel (TC 1.A.69) family.</text>
</comment>
<dbReference type="GO" id="GO:0004984">
    <property type="term" value="F:olfactory receptor activity"/>
    <property type="evidence" value="ECO:0007669"/>
    <property type="project" value="InterPro"/>
</dbReference>
<dbReference type="GO" id="GO:0005886">
    <property type="term" value="C:plasma membrane"/>
    <property type="evidence" value="ECO:0007669"/>
    <property type="project" value="UniProtKB-SubCell"/>
</dbReference>
<feature type="transmembrane region" description="Helical" evidence="10">
    <location>
        <begin position="66"/>
        <end position="84"/>
    </location>
</feature>
<keyword evidence="6 10" id="KW-1133">Transmembrane helix</keyword>
<feature type="transmembrane region" description="Helical" evidence="10">
    <location>
        <begin position="32"/>
        <end position="54"/>
    </location>
</feature>
<reference evidence="11" key="1">
    <citation type="submission" date="2020-06" db="EMBL/GenBank/DDBJ databases">
        <authorList>
            <person name="Sheng S."/>
        </authorList>
    </citation>
    <scope>NUCLEOTIDE SEQUENCE</scope>
    <source>
        <tissue evidence="11">Antenna</tissue>
    </source>
</reference>
<keyword evidence="3 10" id="KW-0716">Sensory transduction</keyword>
<evidence type="ECO:0000256" key="5">
    <source>
        <dbReference type="ARBA" id="ARBA00022725"/>
    </source>
</evidence>
<dbReference type="InterPro" id="IPR004117">
    <property type="entry name" value="7tm6_olfct_rcpt"/>
</dbReference>
<dbReference type="PANTHER" id="PTHR21137">
    <property type="entry name" value="ODORANT RECEPTOR"/>
    <property type="match status" value="1"/>
</dbReference>
<feature type="transmembrane region" description="Helical" evidence="10">
    <location>
        <begin position="122"/>
        <end position="143"/>
    </location>
</feature>
<dbReference type="AlphaFoldDB" id="A0A7G8Z961"/>
<keyword evidence="5 10" id="KW-0552">Olfaction</keyword>
<feature type="transmembrane region" description="Helical" evidence="10">
    <location>
        <begin position="259"/>
        <end position="280"/>
    </location>
</feature>
<keyword evidence="7 10" id="KW-0472">Membrane</keyword>
<evidence type="ECO:0000256" key="4">
    <source>
        <dbReference type="ARBA" id="ARBA00022692"/>
    </source>
</evidence>
<keyword evidence="4 10" id="KW-0812">Transmembrane</keyword>
<comment type="subcellular location">
    <subcellularLocation>
        <location evidence="1 10">Cell membrane</location>
        <topology evidence="1 10">Multi-pass membrane protein</topology>
    </subcellularLocation>
</comment>
<feature type="transmembrane region" description="Helical" evidence="10">
    <location>
        <begin position="343"/>
        <end position="367"/>
    </location>
</feature>
<name>A0A7G8Z961_9HYME</name>
<dbReference type="Pfam" id="PF02949">
    <property type="entry name" value="7tm_6"/>
    <property type="match status" value="1"/>
</dbReference>
<evidence type="ECO:0000256" key="3">
    <source>
        <dbReference type="ARBA" id="ARBA00022606"/>
    </source>
</evidence>
<dbReference type="EMBL" id="MT670982">
    <property type="protein sequence ID" value="QNL14986.1"/>
    <property type="molecule type" value="mRNA"/>
</dbReference>
<evidence type="ECO:0000256" key="6">
    <source>
        <dbReference type="ARBA" id="ARBA00022989"/>
    </source>
</evidence>
<evidence type="ECO:0000256" key="9">
    <source>
        <dbReference type="ARBA" id="ARBA00023224"/>
    </source>
</evidence>
<evidence type="ECO:0000256" key="10">
    <source>
        <dbReference type="RuleBase" id="RU351113"/>
    </source>
</evidence>
<organism evidence="11">
    <name type="scientific">Aulacocentrum confusum</name>
    <dbReference type="NCBI Taxonomy" id="2767324"/>
    <lineage>
        <taxon>Eukaryota</taxon>
        <taxon>Metazoa</taxon>
        <taxon>Ecdysozoa</taxon>
        <taxon>Arthropoda</taxon>
        <taxon>Hexapoda</taxon>
        <taxon>Insecta</taxon>
        <taxon>Pterygota</taxon>
        <taxon>Neoptera</taxon>
        <taxon>Endopterygota</taxon>
        <taxon>Hymenoptera</taxon>
        <taxon>Apocrita</taxon>
        <taxon>Ichneumonoidea</taxon>
        <taxon>Braconidae</taxon>
        <taxon>Macrocentrinae</taxon>
        <taxon>Aulacocentrum</taxon>
    </lineage>
</organism>
<evidence type="ECO:0000256" key="2">
    <source>
        <dbReference type="ARBA" id="ARBA00022475"/>
    </source>
</evidence>